<protein>
    <submittedName>
        <fullName evidence="1">Unannotated protein</fullName>
    </submittedName>
</protein>
<gene>
    <name evidence="1" type="ORF">UFOPK2242_01458</name>
</gene>
<name>A0A6J6MAN3_9ZZZZ</name>
<accession>A0A6J6MAN3</accession>
<organism evidence="1">
    <name type="scientific">freshwater metagenome</name>
    <dbReference type="NCBI Taxonomy" id="449393"/>
    <lineage>
        <taxon>unclassified sequences</taxon>
        <taxon>metagenomes</taxon>
        <taxon>ecological metagenomes</taxon>
    </lineage>
</organism>
<sequence length="38" mass="4049">MLAARGAVYPGSLLAYAALLDDWRNAGTLEGTRVVLEN</sequence>
<evidence type="ECO:0000313" key="1">
    <source>
        <dbReference type="EMBL" id="CAB4671016.1"/>
    </source>
</evidence>
<dbReference type="AlphaFoldDB" id="A0A6J6MAN3"/>
<reference evidence="1" key="1">
    <citation type="submission" date="2020-05" db="EMBL/GenBank/DDBJ databases">
        <authorList>
            <person name="Chiriac C."/>
            <person name="Salcher M."/>
            <person name="Ghai R."/>
            <person name="Kavagutti S V."/>
        </authorList>
    </citation>
    <scope>NUCLEOTIDE SEQUENCE</scope>
</reference>
<proteinExistence type="predicted"/>
<dbReference type="EMBL" id="CAEZWM010000233">
    <property type="protein sequence ID" value="CAB4671016.1"/>
    <property type="molecule type" value="Genomic_DNA"/>
</dbReference>